<dbReference type="GO" id="GO:0035529">
    <property type="term" value="F:NADH pyrophosphatase activity"/>
    <property type="evidence" value="ECO:0007669"/>
    <property type="project" value="TreeGrafter"/>
</dbReference>
<dbReference type="EC" id="3.6.1.22" evidence="4"/>
<feature type="domain" description="Nudix hydrolase" evidence="12">
    <location>
        <begin position="343"/>
        <end position="472"/>
    </location>
</feature>
<evidence type="ECO:0000256" key="3">
    <source>
        <dbReference type="ARBA" id="ARBA00009595"/>
    </source>
</evidence>
<evidence type="ECO:0000256" key="10">
    <source>
        <dbReference type="SAM" id="MobiDB-lite"/>
    </source>
</evidence>
<keyword evidence="11" id="KW-0732">Signal</keyword>
<protein>
    <recommendedName>
        <fullName evidence="4">NAD(+) diphosphatase</fullName>
        <ecNumber evidence="4">3.6.1.22</ecNumber>
    </recommendedName>
</protein>
<reference evidence="13" key="1">
    <citation type="journal article" date="2012" name="PLoS Genet.">
        <title>Comparative analysis of the genomes of two field isolates of the rice blast fungus Magnaporthe oryzae.</title>
        <authorList>
            <person name="Xue M."/>
            <person name="Yang J."/>
            <person name="Li Z."/>
            <person name="Hu S."/>
            <person name="Yao N."/>
            <person name="Dean R.A."/>
            <person name="Zhao W."/>
            <person name="Shen M."/>
            <person name="Zhang H."/>
            <person name="Li C."/>
            <person name="Liu L."/>
            <person name="Cao L."/>
            <person name="Xu X."/>
            <person name="Xing Y."/>
            <person name="Hsiang T."/>
            <person name="Zhang Z."/>
            <person name="Xu J.R."/>
            <person name="Peng Y.L."/>
        </authorList>
    </citation>
    <scope>NUCLEOTIDE SEQUENCE</scope>
    <source>
        <strain evidence="13">Y34</strain>
    </source>
</reference>
<evidence type="ECO:0000256" key="1">
    <source>
        <dbReference type="ARBA" id="ARBA00001946"/>
    </source>
</evidence>
<feature type="region of interest" description="Disordered" evidence="10">
    <location>
        <begin position="41"/>
        <end position="86"/>
    </location>
</feature>
<dbReference type="Gene3D" id="3.90.79.20">
    <property type="match status" value="1"/>
</dbReference>
<dbReference type="Gene3D" id="3.90.79.10">
    <property type="entry name" value="Nucleoside Triphosphate Pyrophosphohydrolase"/>
    <property type="match status" value="1"/>
</dbReference>
<dbReference type="Pfam" id="PF09296">
    <property type="entry name" value="NUDIX-like"/>
    <property type="match status" value="1"/>
</dbReference>
<keyword evidence="5" id="KW-0479">Metal-binding</keyword>
<dbReference type="InterPro" id="IPR015797">
    <property type="entry name" value="NUDIX_hydrolase-like_dom_sf"/>
</dbReference>
<keyword evidence="6" id="KW-0378">Hydrolase</keyword>
<evidence type="ECO:0000256" key="11">
    <source>
        <dbReference type="SAM" id="SignalP"/>
    </source>
</evidence>
<dbReference type="InterPro" id="IPR049734">
    <property type="entry name" value="NudC-like_C"/>
</dbReference>
<dbReference type="SUPFAM" id="SSF55811">
    <property type="entry name" value="Nudix"/>
    <property type="match status" value="1"/>
</dbReference>
<dbReference type="Pfam" id="PF00293">
    <property type="entry name" value="NUDIX"/>
    <property type="match status" value="1"/>
</dbReference>
<evidence type="ECO:0000259" key="12">
    <source>
        <dbReference type="PROSITE" id="PS51462"/>
    </source>
</evidence>
<dbReference type="GO" id="GO:0005829">
    <property type="term" value="C:cytosol"/>
    <property type="evidence" value="ECO:0007669"/>
    <property type="project" value="TreeGrafter"/>
</dbReference>
<dbReference type="GO" id="GO:0046872">
    <property type="term" value="F:metal ion binding"/>
    <property type="evidence" value="ECO:0007669"/>
    <property type="project" value="UniProtKB-KW"/>
</dbReference>
<accession>A0AA97PQ38</accession>
<evidence type="ECO:0000256" key="2">
    <source>
        <dbReference type="ARBA" id="ARBA00001947"/>
    </source>
</evidence>
<evidence type="ECO:0000256" key="5">
    <source>
        <dbReference type="ARBA" id="ARBA00022723"/>
    </source>
</evidence>
<organism evidence="13">
    <name type="scientific">Pyricularia oryzae (strain Y34)</name>
    <name type="common">Rice blast fungus</name>
    <name type="synonym">Magnaporthe oryzae</name>
    <dbReference type="NCBI Taxonomy" id="1143189"/>
    <lineage>
        <taxon>Eukaryota</taxon>
        <taxon>Fungi</taxon>
        <taxon>Dikarya</taxon>
        <taxon>Ascomycota</taxon>
        <taxon>Pezizomycotina</taxon>
        <taxon>Sordariomycetes</taxon>
        <taxon>Sordariomycetidae</taxon>
        <taxon>Magnaporthales</taxon>
        <taxon>Pyriculariaceae</taxon>
        <taxon>Pyricularia</taxon>
    </lineage>
</organism>
<dbReference type="AlphaFoldDB" id="A0AA97PQ38"/>
<dbReference type="PROSITE" id="PS51462">
    <property type="entry name" value="NUDIX"/>
    <property type="match status" value="1"/>
</dbReference>
<dbReference type="InterPro" id="IPR015376">
    <property type="entry name" value="Znr_NADH_PPase"/>
</dbReference>
<dbReference type="Pfam" id="PF09297">
    <property type="entry name" value="Zn_ribbon_NUD"/>
    <property type="match status" value="1"/>
</dbReference>
<keyword evidence="7" id="KW-0460">Magnesium</keyword>
<comment type="cofactor">
    <cofactor evidence="1">
        <name>Mg(2+)</name>
        <dbReference type="ChEBI" id="CHEBI:18420"/>
    </cofactor>
</comment>
<evidence type="ECO:0000256" key="4">
    <source>
        <dbReference type="ARBA" id="ARBA00012381"/>
    </source>
</evidence>
<feature type="signal peptide" evidence="11">
    <location>
        <begin position="1"/>
        <end position="19"/>
    </location>
</feature>
<feature type="compositionally biased region" description="Basic residues" evidence="10">
    <location>
        <begin position="43"/>
        <end position="57"/>
    </location>
</feature>
<evidence type="ECO:0000313" key="13">
    <source>
        <dbReference type="EMBL" id="ELQ42784.1"/>
    </source>
</evidence>
<dbReference type="InterPro" id="IPR015375">
    <property type="entry name" value="NADH_PPase-like_N"/>
</dbReference>
<evidence type="ECO:0000256" key="9">
    <source>
        <dbReference type="ARBA" id="ARBA00023679"/>
    </source>
</evidence>
<dbReference type="PANTHER" id="PTHR42904:SF6">
    <property type="entry name" value="NAD-CAPPED RNA HYDROLASE NUDT12"/>
    <property type="match status" value="1"/>
</dbReference>
<gene>
    <name evidence="13" type="ORF">OOU_Y34scaffold00194g97</name>
</gene>
<evidence type="ECO:0000256" key="6">
    <source>
        <dbReference type="ARBA" id="ARBA00022801"/>
    </source>
</evidence>
<comment type="catalytic activity">
    <reaction evidence="9">
        <text>a 5'-end NAD(+)-phospho-ribonucleoside in mRNA + H2O = a 5'-end phospho-adenosine-phospho-ribonucleoside in mRNA + beta-nicotinamide D-ribonucleotide + 2 H(+)</text>
        <dbReference type="Rhea" id="RHEA:60876"/>
        <dbReference type="Rhea" id="RHEA-COMP:15698"/>
        <dbReference type="Rhea" id="RHEA-COMP:15719"/>
        <dbReference type="ChEBI" id="CHEBI:14649"/>
        <dbReference type="ChEBI" id="CHEBI:15377"/>
        <dbReference type="ChEBI" id="CHEBI:15378"/>
        <dbReference type="ChEBI" id="CHEBI:144029"/>
        <dbReference type="ChEBI" id="CHEBI:144051"/>
    </reaction>
    <physiologicalReaction direction="left-to-right" evidence="9">
        <dbReference type="Rhea" id="RHEA:60877"/>
    </physiologicalReaction>
</comment>
<dbReference type="EMBL" id="JH793704">
    <property type="protein sequence ID" value="ELQ42784.1"/>
    <property type="molecule type" value="Genomic_DNA"/>
</dbReference>
<evidence type="ECO:0000256" key="7">
    <source>
        <dbReference type="ARBA" id="ARBA00022842"/>
    </source>
</evidence>
<feature type="chain" id="PRO_5041715688" description="NAD(+) diphosphatase" evidence="11">
    <location>
        <begin position="20"/>
        <end position="506"/>
    </location>
</feature>
<dbReference type="GO" id="GO:0005777">
    <property type="term" value="C:peroxisome"/>
    <property type="evidence" value="ECO:0007669"/>
    <property type="project" value="TreeGrafter"/>
</dbReference>
<comment type="similarity">
    <text evidence="3">Belongs to the Nudix hydrolase family. NudC subfamily.</text>
</comment>
<dbReference type="PANTHER" id="PTHR42904">
    <property type="entry name" value="NUDIX HYDROLASE, NUDC SUBFAMILY"/>
    <property type="match status" value="1"/>
</dbReference>
<dbReference type="CDD" id="cd03429">
    <property type="entry name" value="NUDIX_NADH_pyrophosphatase_Nudt13"/>
    <property type="match status" value="1"/>
</dbReference>
<name>A0AA97PQ38_PYRO3</name>
<dbReference type="FunFam" id="3.90.79.10:FF:000042">
    <property type="entry name" value="Probable NADH pyrophosphatase"/>
    <property type="match status" value="1"/>
</dbReference>
<comment type="cofactor">
    <cofactor evidence="2">
        <name>Zn(2+)</name>
        <dbReference type="ChEBI" id="CHEBI:29105"/>
    </cofactor>
</comment>
<sequence>MQATKWTCINFIGLDATLAASTPLFWKDQSCRIAGAGIDSLRKRSRRQSTSRPHHTIPKTPILLPRSPTRSPLNVPNLVEPSTPGLLQQQKDTRFECATKMAPSPLLPQLPADDSMLTRRFGAETANYFSGNPLNRVSFLRDNRDFLQAAFAHPSARFLALDKLAPLVHTAEKSIAWITREDVAPVTGSGPFDKTEEDMINDFNSEESHPVIILLGLDDKQKMTASDQDVFQHKDYKGTPYFAVDFTENQDVVTSLASREGLSFNQDQRSLGFNPGEAAIYGQARAVMAWNDRNPFCSQCGQKTLPVHAGAKRACPPTDMAGGEKRDRKPCASRGTVSNISFPRTDPTIIVAVVSADGTKVLLGRNKRWPKYWYSTLAGFLEPGESIEEATRREVWEESGVTVGRVVLHSSQPWPFPGSLMIGAIAQALPGDGEKIFLGNDPELEDAKWFPMAEVRKALSSGVSNLGQSAPPEYVEGDLRVPPDTAIANRLMTAVVGGYNGAFPKI</sequence>
<feature type="region of interest" description="Disordered" evidence="10">
    <location>
        <begin position="316"/>
        <end position="336"/>
    </location>
</feature>
<keyword evidence="8" id="KW-0520">NAD</keyword>
<evidence type="ECO:0000256" key="8">
    <source>
        <dbReference type="ARBA" id="ARBA00023027"/>
    </source>
</evidence>
<proteinExistence type="inferred from homology"/>
<dbReference type="GO" id="GO:0006742">
    <property type="term" value="P:NADP+ catabolic process"/>
    <property type="evidence" value="ECO:0007669"/>
    <property type="project" value="TreeGrafter"/>
</dbReference>
<dbReference type="Proteomes" id="UP000011086">
    <property type="component" value="Unassembled WGS sequence"/>
</dbReference>
<dbReference type="InterPro" id="IPR050241">
    <property type="entry name" value="NAD-cap_RNA_hydrolase_NudC"/>
</dbReference>
<dbReference type="GO" id="GO:0019677">
    <property type="term" value="P:NAD+ catabolic process"/>
    <property type="evidence" value="ECO:0007669"/>
    <property type="project" value="TreeGrafter"/>
</dbReference>
<dbReference type="InterPro" id="IPR000086">
    <property type="entry name" value="NUDIX_hydrolase_dom"/>
</dbReference>